<comment type="caution">
    <text evidence="6">The sequence shown here is derived from an EMBL/GenBank/DDBJ whole genome shotgun (WGS) entry which is preliminary data.</text>
</comment>
<dbReference type="InterPro" id="IPR003717">
    <property type="entry name" value="RecO"/>
</dbReference>
<dbReference type="InterPro" id="IPR037278">
    <property type="entry name" value="ARFGAP/RecO"/>
</dbReference>
<evidence type="ECO:0000256" key="3">
    <source>
        <dbReference type="ARBA" id="ARBA00023204"/>
    </source>
</evidence>
<accession>A0ABS9BQC0</accession>
<gene>
    <name evidence="4 6" type="primary">recO</name>
    <name evidence="6" type="ORF">L0U89_01335</name>
</gene>
<dbReference type="Pfam" id="PF02565">
    <property type="entry name" value="RecO_C"/>
    <property type="match status" value="1"/>
</dbReference>
<evidence type="ECO:0000313" key="6">
    <source>
        <dbReference type="EMBL" id="MCF1749697.1"/>
    </source>
</evidence>
<keyword evidence="2 4" id="KW-0233">DNA recombination</keyword>
<dbReference type="HAMAP" id="MF_00201">
    <property type="entry name" value="RecO"/>
    <property type="match status" value="1"/>
</dbReference>
<protein>
    <recommendedName>
        <fullName evidence="4">DNA repair protein RecO</fullName>
    </recommendedName>
    <alternativeName>
        <fullName evidence="4">Recombination protein O</fullName>
    </alternativeName>
</protein>
<comment type="function">
    <text evidence="4">Involved in DNA repair and RecF pathway recombination.</text>
</comment>
<dbReference type="InterPro" id="IPR012340">
    <property type="entry name" value="NA-bd_OB-fold"/>
</dbReference>
<keyword evidence="3 4" id="KW-0234">DNA repair</keyword>
<comment type="similarity">
    <text evidence="4">Belongs to the RecO family.</text>
</comment>
<dbReference type="InterPro" id="IPR022572">
    <property type="entry name" value="DNA_rep/recomb_RecO_N"/>
</dbReference>
<dbReference type="RefSeq" id="WP_234859865.1">
    <property type="nucleotide sequence ID" value="NZ_JAKEVZ010000001.1"/>
</dbReference>
<dbReference type="SUPFAM" id="SSF50249">
    <property type="entry name" value="Nucleic acid-binding proteins"/>
    <property type="match status" value="1"/>
</dbReference>
<dbReference type="NCBIfam" id="TIGR00613">
    <property type="entry name" value="reco"/>
    <property type="match status" value="1"/>
</dbReference>
<keyword evidence="7" id="KW-1185">Reference proteome</keyword>
<sequence>MLQKTRGIVVSFIKYGDTSVIVKIFTREMGLRSYIVNGVRSSSRSNKMAFYQPLTLLELVVYEKEGKNLQRISEVKLLRPHQRIPFDFVRSAVAMFMAEVLGKSVVEGYHNESYYDFLEAAVDQLDSDRAHLSHFPLVFLLEGSKFLGFPPEDADSFYEELEPILGVSSQLQAEKQYLNSLMEASFGFSEKISPIYKKRLLDHFLTYYAKHLEIYPEWKSVEVLRQLMQG</sequence>
<name>A0ABS9BQC0_9BACT</name>
<evidence type="ECO:0000259" key="5">
    <source>
        <dbReference type="Pfam" id="PF11967"/>
    </source>
</evidence>
<dbReference type="PANTHER" id="PTHR33991:SF1">
    <property type="entry name" value="DNA REPAIR PROTEIN RECO"/>
    <property type="match status" value="1"/>
</dbReference>
<dbReference type="Gene3D" id="2.40.50.140">
    <property type="entry name" value="Nucleic acid-binding proteins"/>
    <property type="match status" value="1"/>
</dbReference>
<evidence type="ECO:0000256" key="1">
    <source>
        <dbReference type="ARBA" id="ARBA00022763"/>
    </source>
</evidence>
<keyword evidence="1 4" id="KW-0227">DNA damage</keyword>
<organism evidence="6 7">
    <name type="scientific">Mariniradius sediminis</name>
    <dbReference type="NCBI Taxonomy" id="2909237"/>
    <lineage>
        <taxon>Bacteria</taxon>
        <taxon>Pseudomonadati</taxon>
        <taxon>Bacteroidota</taxon>
        <taxon>Cytophagia</taxon>
        <taxon>Cytophagales</taxon>
        <taxon>Cyclobacteriaceae</taxon>
        <taxon>Mariniradius</taxon>
    </lineage>
</organism>
<dbReference type="Proteomes" id="UP001201449">
    <property type="component" value="Unassembled WGS sequence"/>
</dbReference>
<dbReference type="PANTHER" id="PTHR33991">
    <property type="entry name" value="DNA REPAIR PROTEIN RECO"/>
    <property type="match status" value="1"/>
</dbReference>
<evidence type="ECO:0000256" key="2">
    <source>
        <dbReference type="ARBA" id="ARBA00023172"/>
    </source>
</evidence>
<feature type="domain" description="DNA replication/recombination mediator RecO N-terminal" evidence="5">
    <location>
        <begin position="1"/>
        <end position="80"/>
    </location>
</feature>
<dbReference type="EMBL" id="JAKEVZ010000001">
    <property type="protein sequence ID" value="MCF1749697.1"/>
    <property type="molecule type" value="Genomic_DNA"/>
</dbReference>
<reference evidence="6 7" key="1">
    <citation type="submission" date="2022-01" db="EMBL/GenBank/DDBJ databases">
        <title>Mariniradius saccharolyticus sp. nov., isolated from sediment of a river.</title>
        <authorList>
            <person name="Liu H."/>
        </authorList>
    </citation>
    <scope>NUCLEOTIDE SEQUENCE [LARGE SCALE GENOMIC DNA]</scope>
    <source>
        <strain evidence="6 7">RY-2</strain>
    </source>
</reference>
<dbReference type="SUPFAM" id="SSF57863">
    <property type="entry name" value="ArfGap/RecO-like zinc finger"/>
    <property type="match status" value="1"/>
</dbReference>
<proteinExistence type="inferred from homology"/>
<evidence type="ECO:0000256" key="4">
    <source>
        <dbReference type="HAMAP-Rule" id="MF_00201"/>
    </source>
</evidence>
<dbReference type="Pfam" id="PF11967">
    <property type="entry name" value="RecO_N"/>
    <property type="match status" value="1"/>
</dbReference>
<evidence type="ECO:0000313" key="7">
    <source>
        <dbReference type="Proteomes" id="UP001201449"/>
    </source>
</evidence>